<proteinExistence type="predicted"/>
<evidence type="ECO:0000256" key="5">
    <source>
        <dbReference type="SAM" id="Coils"/>
    </source>
</evidence>
<dbReference type="PANTHER" id="PTHR33823">
    <property type="entry name" value="RNA POLYMERASE-BINDING TRANSCRIPTION FACTOR DKSA-RELATED"/>
    <property type="match status" value="1"/>
</dbReference>
<name>A0A2A5W9D6_9GAMM</name>
<dbReference type="SUPFAM" id="SSF57716">
    <property type="entry name" value="Glucocorticoid receptor-like (DNA-binding domain)"/>
    <property type="match status" value="1"/>
</dbReference>
<organism evidence="7 8">
    <name type="scientific">OM182 bacterium MED-G28</name>
    <dbReference type="NCBI Taxonomy" id="1986256"/>
    <lineage>
        <taxon>Bacteria</taxon>
        <taxon>Pseudomonadati</taxon>
        <taxon>Pseudomonadota</taxon>
        <taxon>Gammaproteobacteria</taxon>
        <taxon>OMG group</taxon>
        <taxon>OM182 clade</taxon>
    </lineage>
</organism>
<feature type="domain" description="Zinc finger DksA/TraR C4-type" evidence="6">
    <location>
        <begin position="84"/>
        <end position="117"/>
    </location>
</feature>
<dbReference type="PANTHER" id="PTHR33823:SF4">
    <property type="entry name" value="GENERAL STRESS PROTEIN 16O"/>
    <property type="match status" value="1"/>
</dbReference>
<protein>
    <submittedName>
        <fullName evidence="7">Molecular chaperone DnaK</fullName>
    </submittedName>
</protein>
<evidence type="ECO:0000259" key="6">
    <source>
        <dbReference type="Pfam" id="PF01258"/>
    </source>
</evidence>
<feature type="coiled-coil region" evidence="5">
    <location>
        <begin position="9"/>
        <end position="36"/>
    </location>
</feature>
<dbReference type="PROSITE" id="PS51128">
    <property type="entry name" value="ZF_DKSA_2"/>
    <property type="match status" value="1"/>
</dbReference>
<evidence type="ECO:0000256" key="4">
    <source>
        <dbReference type="PROSITE-ProRule" id="PRU00510"/>
    </source>
</evidence>
<dbReference type="AlphaFoldDB" id="A0A2A5W9D6"/>
<dbReference type="Pfam" id="PF01258">
    <property type="entry name" value="zf-dskA_traR"/>
    <property type="match status" value="1"/>
</dbReference>
<evidence type="ECO:0000256" key="1">
    <source>
        <dbReference type="ARBA" id="ARBA00022723"/>
    </source>
</evidence>
<evidence type="ECO:0000313" key="8">
    <source>
        <dbReference type="Proteomes" id="UP000219329"/>
    </source>
</evidence>
<evidence type="ECO:0000256" key="2">
    <source>
        <dbReference type="ARBA" id="ARBA00022771"/>
    </source>
</evidence>
<keyword evidence="2" id="KW-0863">Zinc-finger</keyword>
<dbReference type="InterPro" id="IPR000962">
    <property type="entry name" value="Znf_DskA_TraR"/>
</dbReference>
<dbReference type="GO" id="GO:0008270">
    <property type="term" value="F:zinc ion binding"/>
    <property type="evidence" value="ECO:0007669"/>
    <property type="project" value="UniProtKB-KW"/>
</dbReference>
<keyword evidence="5" id="KW-0175">Coiled coil</keyword>
<reference evidence="7 8" key="1">
    <citation type="submission" date="2017-08" db="EMBL/GenBank/DDBJ databases">
        <title>Fine stratification of microbial communities through a metagenomic profile of the photic zone.</title>
        <authorList>
            <person name="Haro-Moreno J.M."/>
            <person name="Lopez-Perez M."/>
            <person name="De La Torre J."/>
            <person name="Picazo A."/>
            <person name="Camacho A."/>
            <person name="Rodriguez-Valera F."/>
        </authorList>
    </citation>
    <scope>NUCLEOTIDE SEQUENCE [LARGE SCALE GENOMIC DNA]</scope>
    <source>
        <strain evidence="7">MED-G28</strain>
    </source>
</reference>
<dbReference type="EMBL" id="NTJZ01000011">
    <property type="protein sequence ID" value="PDH33022.1"/>
    <property type="molecule type" value="Genomic_DNA"/>
</dbReference>
<comment type="caution">
    <text evidence="7">The sequence shown here is derived from an EMBL/GenBank/DDBJ whole genome shotgun (WGS) entry which is preliminary data.</text>
</comment>
<sequence length="120" mass="13377">MNSLTTKQKKNLLLTLHKLESELKEQLQINKQATETVQLDQTAVGRVSRIDAMQQQSMAVSTRGKALLKLKKVQASLEAIESDNYGFCRQCDEAISFGRLNAQPQASLCLVCQDKADQHS</sequence>
<feature type="zinc finger region" description="dksA C4-type" evidence="4">
    <location>
        <begin position="88"/>
        <end position="112"/>
    </location>
</feature>
<accession>A0A2A5W9D6</accession>
<keyword evidence="3" id="KW-0862">Zinc</keyword>
<evidence type="ECO:0000313" key="7">
    <source>
        <dbReference type="EMBL" id="PDH33022.1"/>
    </source>
</evidence>
<evidence type="ECO:0000256" key="3">
    <source>
        <dbReference type="ARBA" id="ARBA00022833"/>
    </source>
</evidence>
<dbReference type="Gene3D" id="1.20.120.910">
    <property type="entry name" value="DksA, coiled-coil domain"/>
    <property type="match status" value="1"/>
</dbReference>
<gene>
    <name evidence="7" type="ORF">CNF02_09945</name>
</gene>
<keyword evidence="1" id="KW-0479">Metal-binding</keyword>
<dbReference type="Proteomes" id="UP000219329">
    <property type="component" value="Unassembled WGS sequence"/>
</dbReference>